<keyword evidence="3" id="KW-1185">Reference proteome</keyword>
<dbReference type="AlphaFoldDB" id="A0AAQ3ULH3"/>
<gene>
    <name evidence="2" type="ORF">U9M48_040317</name>
</gene>
<dbReference type="Proteomes" id="UP001341281">
    <property type="component" value="Chromosome 09"/>
</dbReference>
<name>A0AAQ3ULH3_PASNO</name>
<reference evidence="2 3" key="1">
    <citation type="submission" date="2024-02" db="EMBL/GenBank/DDBJ databases">
        <title>High-quality chromosome-scale genome assembly of Pensacola bahiagrass (Paspalum notatum Flugge var. saurae).</title>
        <authorList>
            <person name="Vega J.M."/>
            <person name="Podio M."/>
            <person name="Orjuela J."/>
            <person name="Siena L.A."/>
            <person name="Pessino S.C."/>
            <person name="Combes M.C."/>
            <person name="Mariac C."/>
            <person name="Albertini E."/>
            <person name="Pupilli F."/>
            <person name="Ortiz J.P.A."/>
            <person name="Leblanc O."/>
        </authorList>
    </citation>
    <scope>NUCLEOTIDE SEQUENCE [LARGE SCALE GENOMIC DNA]</scope>
    <source>
        <strain evidence="2">R1</strain>
        <tissue evidence="2">Leaf</tissue>
    </source>
</reference>
<feature type="compositionally biased region" description="Polar residues" evidence="1">
    <location>
        <begin position="107"/>
        <end position="116"/>
    </location>
</feature>
<evidence type="ECO:0000256" key="1">
    <source>
        <dbReference type="SAM" id="MobiDB-lite"/>
    </source>
</evidence>
<accession>A0AAQ3ULH3</accession>
<feature type="region of interest" description="Disordered" evidence="1">
    <location>
        <begin position="61"/>
        <end position="162"/>
    </location>
</feature>
<organism evidence="2 3">
    <name type="scientific">Paspalum notatum var. saurae</name>
    <dbReference type="NCBI Taxonomy" id="547442"/>
    <lineage>
        <taxon>Eukaryota</taxon>
        <taxon>Viridiplantae</taxon>
        <taxon>Streptophyta</taxon>
        <taxon>Embryophyta</taxon>
        <taxon>Tracheophyta</taxon>
        <taxon>Spermatophyta</taxon>
        <taxon>Magnoliopsida</taxon>
        <taxon>Liliopsida</taxon>
        <taxon>Poales</taxon>
        <taxon>Poaceae</taxon>
        <taxon>PACMAD clade</taxon>
        <taxon>Panicoideae</taxon>
        <taxon>Andropogonodae</taxon>
        <taxon>Paspaleae</taxon>
        <taxon>Paspalinae</taxon>
        <taxon>Paspalum</taxon>
    </lineage>
</organism>
<feature type="region of interest" description="Disordered" evidence="1">
    <location>
        <begin position="1"/>
        <end position="20"/>
    </location>
</feature>
<proteinExistence type="predicted"/>
<protein>
    <submittedName>
        <fullName evidence="2">Uncharacterized protein</fullName>
    </submittedName>
</protein>
<sequence>MGRSHGKVACAAPRQGTGGRLHLAAPSARRFAGAEPCWPLVLPARPCRRAVAVSRAARLRLPRGMPPPSPWRQRAYPTARGIGDRRPRPPARPLPAPTRRPAGPSVPTDQPVQSRSRLPPSPVPDAVHGAERRRPICDFPALLPGLRPRRPDASSPGHVATRVPKVPPQQLFVSTPIPAATRLLRRLRRFRRLRRAPPPCYTSTLAPFPVAGLLPAGAPSSRFPFGPRSPHGIRRPLPSPQARRARTLPLPGGPAFCALPTLAVMCPVHPHSSPAPAVFPSYSLGGTFDPPVGILRSQESSSREDLQIHRREYLSATFILHKVLRNVLRILRNPTIVDSLILRM</sequence>
<evidence type="ECO:0000313" key="2">
    <source>
        <dbReference type="EMBL" id="WVZ94424.1"/>
    </source>
</evidence>
<evidence type="ECO:0000313" key="3">
    <source>
        <dbReference type="Proteomes" id="UP001341281"/>
    </source>
</evidence>
<dbReference type="EMBL" id="CP144753">
    <property type="protein sequence ID" value="WVZ94424.1"/>
    <property type="molecule type" value="Genomic_DNA"/>
</dbReference>